<evidence type="ECO:0000259" key="7">
    <source>
        <dbReference type="PROSITE" id="PS50110"/>
    </source>
</evidence>
<dbReference type="Gene3D" id="3.40.50.2300">
    <property type="match status" value="1"/>
</dbReference>
<dbReference type="PANTHER" id="PTHR43214:SF24">
    <property type="entry name" value="TRANSCRIPTIONAL REGULATORY PROTEIN NARL-RELATED"/>
    <property type="match status" value="1"/>
</dbReference>
<dbReference type="InterPro" id="IPR036388">
    <property type="entry name" value="WH-like_DNA-bd_sf"/>
</dbReference>
<evidence type="ECO:0000313" key="8">
    <source>
        <dbReference type="EMBL" id="SCL58195.1"/>
    </source>
</evidence>
<dbReference type="AlphaFoldDB" id="A0A1C6UVX0"/>
<keyword evidence="1 5" id="KW-0597">Phosphoprotein</keyword>
<dbReference type="EMBL" id="FMIA01000002">
    <property type="protein sequence ID" value="SCL58195.1"/>
    <property type="molecule type" value="Genomic_DNA"/>
</dbReference>
<dbReference type="InterPro" id="IPR001789">
    <property type="entry name" value="Sig_transdc_resp-reg_receiver"/>
</dbReference>
<dbReference type="InterPro" id="IPR011006">
    <property type="entry name" value="CheY-like_superfamily"/>
</dbReference>
<dbReference type="PANTHER" id="PTHR43214">
    <property type="entry name" value="TWO-COMPONENT RESPONSE REGULATOR"/>
    <property type="match status" value="1"/>
</dbReference>
<dbReference type="PROSITE" id="PS50110">
    <property type="entry name" value="RESPONSE_REGULATORY"/>
    <property type="match status" value="1"/>
</dbReference>
<reference evidence="8 9" key="1">
    <citation type="submission" date="2016-06" db="EMBL/GenBank/DDBJ databases">
        <authorList>
            <person name="Kjaerup R.B."/>
            <person name="Dalgaard T.S."/>
            <person name="Juul-Madsen H.R."/>
        </authorList>
    </citation>
    <scope>NUCLEOTIDE SEQUENCE [LARGE SCALE GENOMIC DNA]</scope>
    <source>
        <strain evidence="8 9">DSM 45577</strain>
    </source>
</reference>
<protein>
    <submittedName>
        <fullName evidence="8">Two component transcriptional regulator, LuxR family</fullName>
    </submittedName>
</protein>
<feature type="modified residue" description="4-aspartylphosphate" evidence="5">
    <location>
        <position position="54"/>
    </location>
</feature>
<keyword evidence="3" id="KW-0238">DNA-binding</keyword>
<evidence type="ECO:0000313" key="9">
    <source>
        <dbReference type="Proteomes" id="UP000198937"/>
    </source>
</evidence>
<dbReference type="PRINTS" id="PR00038">
    <property type="entry name" value="HTHLUXR"/>
</dbReference>
<proteinExistence type="predicted"/>
<dbReference type="CDD" id="cd17535">
    <property type="entry name" value="REC_NarL-like"/>
    <property type="match status" value="1"/>
</dbReference>
<evidence type="ECO:0000256" key="5">
    <source>
        <dbReference type="PROSITE-ProRule" id="PRU00169"/>
    </source>
</evidence>
<dbReference type="GO" id="GO:0006355">
    <property type="term" value="P:regulation of DNA-templated transcription"/>
    <property type="evidence" value="ECO:0007669"/>
    <property type="project" value="InterPro"/>
</dbReference>
<dbReference type="Gene3D" id="1.10.10.10">
    <property type="entry name" value="Winged helix-like DNA-binding domain superfamily/Winged helix DNA-binding domain"/>
    <property type="match status" value="1"/>
</dbReference>
<dbReference type="Pfam" id="PF00196">
    <property type="entry name" value="GerE"/>
    <property type="match status" value="1"/>
</dbReference>
<evidence type="ECO:0000256" key="3">
    <source>
        <dbReference type="ARBA" id="ARBA00023125"/>
    </source>
</evidence>
<keyword evidence="4" id="KW-0804">Transcription</keyword>
<evidence type="ECO:0000256" key="1">
    <source>
        <dbReference type="ARBA" id="ARBA00022553"/>
    </source>
</evidence>
<accession>A0A1C6UVX0</accession>
<dbReference type="STRING" id="683228.GA0070617_3750"/>
<dbReference type="PROSITE" id="PS50043">
    <property type="entry name" value="HTH_LUXR_2"/>
    <property type="match status" value="1"/>
</dbReference>
<dbReference type="InterPro" id="IPR058245">
    <property type="entry name" value="NreC/VraR/RcsB-like_REC"/>
</dbReference>
<dbReference type="GO" id="GO:0003677">
    <property type="term" value="F:DNA binding"/>
    <property type="evidence" value="ECO:0007669"/>
    <property type="project" value="UniProtKB-KW"/>
</dbReference>
<organism evidence="8 9">
    <name type="scientific">Micromonospora yangpuensis</name>
    <dbReference type="NCBI Taxonomy" id="683228"/>
    <lineage>
        <taxon>Bacteria</taxon>
        <taxon>Bacillati</taxon>
        <taxon>Actinomycetota</taxon>
        <taxon>Actinomycetes</taxon>
        <taxon>Micromonosporales</taxon>
        <taxon>Micromonosporaceae</taxon>
        <taxon>Micromonospora</taxon>
    </lineage>
</organism>
<keyword evidence="9" id="KW-1185">Reference proteome</keyword>
<gene>
    <name evidence="8" type="ORF">GA0070617_3750</name>
</gene>
<dbReference type="Proteomes" id="UP000198937">
    <property type="component" value="Unassembled WGS sequence"/>
</dbReference>
<evidence type="ECO:0000259" key="6">
    <source>
        <dbReference type="PROSITE" id="PS50043"/>
    </source>
</evidence>
<sequence>MPLRVVVAEDSPLLRECLVGILSRFGHETIAAVADADAVVEVVHEDPPDLLITDVRMPPKHADDGLRAAVALREALPGLSVLVLSQYVEQSYAVKLLDSDDGAGVGYLLKDRIGAVADFMTAVDQVAAGETVVDPDVVRQLIRRRQSPLTRLSPREQEVLALMAQGRSNAHIGAALHISDAAVNKHVGGIFNKLDLPVVTDGHRRVLAVLAYLRG</sequence>
<name>A0A1C6UVX0_9ACTN</name>
<dbReference type="SUPFAM" id="SSF52172">
    <property type="entry name" value="CheY-like"/>
    <property type="match status" value="1"/>
</dbReference>
<dbReference type="CDD" id="cd06170">
    <property type="entry name" value="LuxR_C_like"/>
    <property type="match status" value="1"/>
</dbReference>
<dbReference type="RefSeq" id="WP_091439896.1">
    <property type="nucleotide sequence ID" value="NZ_BMMJ01000014.1"/>
</dbReference>
<feature type="domain" description="Response regulatory" evidence="7">
    <location>
        <begin position="4"/>
        <end position="125"/>
    </location>
</feature>
<evidence type="ECO:0000256" key="2">
    <source>
        <dbReference type="ARBA" id="ARBA00023015"/>
    </source>
</evidence>
<dbReference type="GO" id="GO:0000160">
    <property type="term" value="P:phosphorelay signal transduction system"/>
    <property type="evidence" value="ECO:0007669"/>
    <property type="project" value="InterPro"/>
</dbReference>
<dbReference type="InterPro" id="IPR000792">
    <property type="entry name" value="Tscrpt_reg_LuxR_C"/>
</dbReference>
<dbReference type="SMART" id="SM00448">
    <property type="entry name" value="REC"/>
    <property type="match status" value="1"/>
</dbReference>
<dbReference type="Pfam" id="PF00072">
    <property type="entry name" value="Response_reg"/>
    <property type="match status" value="1"/>
</dbReference>
<evidence type="ECO:0000256" key="4">
    <source>
        <dbReference type="ARBA" id="ARBA00023163"/>
    </source>
</evidence>
<dbReference type="InterPro" id="IPR039420">
    <property type="entry name" value="WalR-like"/>
</dbReference>
<dbReference type="OrthoDB" id="4135368at2"/>
<dbReference type="SMART" id="SM00421">
    <property type="entry name" value="HTH_LUXR"/>
    <property type="match status" value="1"/>
</dbReference>
<feature type="domain" description="HTH luxR-type" evidence="6">
    <location>
        <begin position="145"/>
        <end position="215"/>
    </location>
</feature>
<keyword evidence="2" id="KW-0805">Transcription regulation</keyword>